<organism evidence="2 3">
    <name type="scientific">Diplocloster modestus</name>
    <dbReference type="NCBI Taxonomy" id="2850322"/>
    <lineage>
        <taxon>Bacteria</taxon>
        <taxon>Bacillati</taxon>
        <taxon>Bacillota</taxon>
        <taxon>Clostridia</taxon>
        <taxon>Lachnospirales</taxon>
        <taxon>Lachnospiraceae</taxon>
        <taxon>Diplocloster</taxon>
    </lineage>
</organism>
<dbReference type="RefSeq" id="WP_238727213.1">
    <property type="nucleotide sequence ID" value="NZ_JAHQCX010000014.1"/>
</dbReference>
<dbReference type="SUPFAM" id="SSF51338">
    <property type="entry name" value="Composite domain of metallo-dependent hydrolases"/>
    <property type="match status" value="1"/>
</dbReference>
<evidence type="ECO:0000259" key="1">
    <source>
        <dbReference type="Pfam" id="PF07969"/>
    </source>
</evidence>
<dbReference type="EMBL" id="JAHQCX010000014">
    <property type="protein sequence ID" value="MBU9727899.1"/>
    <property type="molecule type" value="Genomic_DNA"/>
</dbReference>
<dbReference type="PANTHER" id="PTHR11647:SF1">
    <property type="entry name" value="COLLAPSIN RESPONSE MEDIATOR PROTEIN"/>
    <property type="match status" value="1"/>
</dbReference>
<dbReference type="InterPro" id="IPR011059">
    <property type="entry name" value="Metal-dep_hydrolase_composite"/>
</dbReference>
<dbReference type="InterPro" id="IPR013108">
    <property type="entry name" value="Amidohydro_3"/>
</dbReference>
<dbReference type="Pfam" id="PF07969">
    <property type="entry name" value="Amidohydro_3"/>
    <property type="match status" value="1"/>
</dbReference>
<accession>A0ABS6KBN1</accession>
<comment type="caution">
    <text evidence="2">The sequence shown here is derived from an EMBL/GenBank/DDBJ whole genome shotgun (WGS) entry which is preliminary data.</text>
</comment>
<reference evidence="2 3" key="1">
    <citation type="submission" date="2021-06" db="EMBL/GenBank/DDBJ databases">
        <title>Description of novel taxa of the family Lachnospiraceae.</title>
        <authorList>
            <person name="Chaplin A.V."/>
            <person name="Sokolova S.R."/>
            <person name="Pikina A.P."/>
            <person name="Korzhanova M."/>
            <person name="Belova V."/>
            <person name="Korostin D."/>
            <person name="Efimov B.A."/>
        </authorList>
    </citation>
    <scope>NUCLEOTIDE SEQUENCE [LARGE SCALE GENOMIC DNA]</scope>
    <source>
        <strain evidence="2 3">ASD4241</strain>
    </source>
</reference>
<dbReference type="InterPro" id="IPR050378">
    <property type="entry name" value="Metallo-dep_Hydrolases_sf"/>
</dbReference>
<dbReference type="Gene3D" id="3.20.20.140">
    <property type="entry name" value="Metal-dependent hydrolases"/>
    <property type="match status" value="1"/>
</dbReference>
<dbReference type="InterPro" id="IPR023100">
    <property type="entry name" value="D-aminoacylase_insert_dom_sf"/>
</dbReference>
<dbReference type="PANTHER" id="PTHR11647">
    <property type="entry name" value="HYDRANTOINASE/DIHYDROPYRIMIDINASE FAMILY MEMBER"/>
    <property type="match status" value="1"/>
</dbReference>
<keyword evidence="3" id="KW-1185">Reference proteome</keyword>
<proteinExistence type="predicted"/>
<dbReference type="Proteomes" id="UP001314681">
    <property type="component" value="Unassembled WGS sequence"/>
</dbReference>
<dbReference type="Gene3D" id="2.30.40.10">
    <property type="entry name" value="Urease, subunit C, domain 1"/>
    <property type="match status" value="1"/>
</dbReference>
<dbReference type="InterPro" id="IPR032466">
    <property type="entry name" value="Metal_Hydrolase"/>
</dbReference>
<dbReference type="SUPFAM" id="SSF51556">
    <property type="entry name" value="Metallo-dependent hydrolases"/>
    <property type="match status" value="1"/>
</dbReference>
<dbReference type="Gene3D" id="3.30.1490.130">
    <property type="entry name" value="D-aminoacylase. Domain 3"/>
    <property type="match status" value="1"/>
</dbReference>
<sequence length="540" mass="59471">MFDLLIKNGVIVDGSGQRPFTGSVGILNGKITAVIPENGDSLKEIRAERVIDVKGKYVTPGFIDIHRHADAAVFREGFGELELRQGLTTIVNGNCGLSVIPCPKERRQEILGFLSPIVGTMPAGVPLHSYRAYINAVKEQKLPLNVGMLIGNGTIRAASAGYRCGSLTAGELRQVHRYLETALADGALGVSLGIVYAPEYNYTAEDFKKVLEPMRGSGVQLFTHIRGEGDNFHASLREVVGIARSLEVPLHVSHLKCVGQRNWGHGIAKAMEILDEARESGLAVSCDVYPYTAGSTQLIQILPPEYLEGGVPGILKRLTDPKMRKKLTDILQKPGVDFENLVNLIGWENIRMTTLNRENNREYSGKSVAEIARLKGMDPYACAYDMLVEENCEISMVDFIASEDDVRKVLRYPYSNIISDSVYPTGGIPHPRLYGTFPRVLEKYVKEEKVLELETAVRKMTSVPASVCNLSSKGLIREGMDADLVVFDLDRIHTGADYDRPKVLGEGLSYVFVNGEPAVVRDQIQKQWSGRVLLNGDALR</sequence>
<evidence type="ECO:0000313" key="3">
    <source>
        <dbReference type="Proteomes" id="UP001314681"/>
    </source>
</evidence>
<gene>
    <name evidence="2" type="ORF">KTH90_17970</name>
</gene>
<name>A0ABS6KBN1_9FIRM</name>
<protein>
    <submittedName>
        <fullName evidence="2">Amidohydrolase family protein</fullName>
    </submittedName>
</protein>
<evidence type="ECO:0000313" key="2">
    <source>
        <dbReference type="EMBL" id="MBU9727899.1"/>
    </source>
</evidence>
<feature type="domain" description="Amidohydrolase 3" evidence="1">
    <location>
        <begin position="49"/>
        <end position="517"/>
    </location>
</feature>